<dbReference type="Proteomes" id="UP001494902">
    <property type="component" value="Unassembled WGS sequence"/>
</dbReference>
<dbReference type="Pfam" id="PF01979">
    <property type="entry name" value="Amidohydro_1"/>
    <property type="match status" value="1"/>
</dbReference>
<dbReference type="RefSeq" id="WP_349300770.1">
    <property type="nucleotide sequence ID" value="NZ_JBEDNQ010000011.1"/>
</dbReference>
<gene>
    <name evidence="7" type="ORF">WIS52_24805</name>
</gene>
<comment type="caution">
    <text evidence="7">The sequence shown here is derived from an EMBL/GenBank/DDBJ whole genome shotgun (WGS) entry which is preliminary data.</text>
</comment>
<evidence type="ECO:0000313" key="7">
    <source>
        <dbReference type="EMBL" id="MEQ3553706.1"/>
    </source>
</evidence>
<accession>A0ABV1KGW2</accession>
<protein>
    <submittedName>
        <fullName evidence="7">Amidohydrolase family protein</fullName>
    </submittedName>
</protein>
<keyword evidence="4 5" id="KW-0119">Carbohydrate metabolism</keyword>
<keyword evidence="8" id="KW-1185">Reference proteome</keyword>
<evidence type="ECO:0000256" key="2">
    <source>
        <dbReference type="ARBA" id="ARBA00022723"/>
    </source>
</evidence>
<proteinExistence type="inferred from homology"/>
<evidence type="ECO:0000256" key="5">
    <source>
        <dbReference type="PIRNR" id="PIRNR038994"/>
    </source>
</evidence>
<organism evidence="7 8">
    <name type="scientific">Pseudonocardia nematodicida</name>
    <dbReference type="NCBI Taxonomy" id="1206997"/>
    <lineage>
        <taxon>Bacteria</taxon>
        <taxon>Bacillati</taxon>
        <taxon>Actinomycetota</taxon>
        <taxon>Actinomycetes</taxon>
        <taxon>Pseudonocardiales</taxon>
        <taxon>Pseudonocardiaceae</taxon>
        <taxon>Pseudonocardia</taxon>
    </lineage>
</organism>
<dbReference type="PANTHER" id="PTHR11113">
    <property type="entry name" value="N-ACETYLGLUCOSAMINE-6-PHOSPHATE DEACETYLASE"/>
    <property type="match status" value="1"/>
</dbReference>
<evidence type="ECO:0000256" key="1">
    <source>
        <dbReference type="ARBA" id="ARBA00010716"/>
    </source>
</evidence>
<comment type="similarity">
    <text evidence="1 5">Belongs to the metallo-dependent hydrolases superfamily. NagA family.</text>
</comment>
<dbReference type="Gene3D" id="3.20.20.140">
    <property type="entry name" value="Metal-dependent hydrolases"/>
    <property type="match status" value="1"/>
</dbReference>
<dbReference type="SUPFAM" id="SSF51556">
    <property type="entry name" value="Metallo-dependent hydrolases"/>
    <property type="match status" value="1"/>
</dbReference>
<dbReference type="EMBL" id="JBEDNQ010000011">
    <property type="protein sequence ID" value="MEQ3553706.1"/>
    <property type="molecule type" value="Genomic_DNA"/>
</dbReference>
<dbReference type="InterPro" id="IPR003764">
    <property type="entry name" value="GlcNAc_6-P_deAcase"/>
</dbReference>
<feature type="domain" description="Amidohydrolase-related" evidence="6">
    <location>
        <begin position="67"/>
        <end position="378"/>
    </location>
</feature>
<dbReference type="SUPFAM" id="SSF51338">
    <property type="entry name" value="Composite domain of metallo-dependent hydrolases"/>
    <property type="match status" value="1"/>
</dbReference>
<reference evidence="7 8" key="1">
    <citation type="submission" date="2024-03" db="EMBL/GenBank/DDBJ databases">
        <title>Draft genome sequence of Pseudonocardia nematodicida JCM 31783.</title>
        <authorList>
            <person name="Butdee W."/>
            <person name="Duangmal K."/>
        </authorList>
    </citation>
    <scope>NUCLEOTIDE SEQUENCE [LARGE SCALE GENOMIC DNA]</scope>
    <source>
        <strain evidence="7 8">JCM 31783</strain>
    </source>
</reference>
<keyword evidence="3 5" id="KW-0378">Hydrolase</keyword>
<dbReference type="PIRSF" id="PIRSF038994">
    <property type="entry name" value="NagA"/>
    <property type="match status" value="1"/>
</dbReference>
<evidence type="ECO:0000256" key="4">
    <source>
        <dbReference type="ARBA" id="ARBA00023277"/>
    </source>
</evidence>
<keyword evidence="2" id="KW-0479">Metal-binding</keyword>
<dbReference type="InterPro" id="IPR006680">
    <property type="entry name" value="Amidohydro-rel"/>
</dbReference>
<evidence type="ECO:0000313" key="8">
    <source>
        <dbReference type="Proteomes" id="UP001494902"/>
    </source>
</evidence>
<dbReference type="PANTHER" id="PTHR11113:SF14">
    <property type="entry name" value="N-ACETYLGLUCOSAMINE-6-PHOSPHATE DEACETYLASE"/>
    <property type="match status" value="1"/>
</dbReference>
<evidence type="ECO:0000259" key="6">
    <source>
        <dbReference type="Pfam" id="PF01979"/>
    </source>
</evidence>
<dbReference type="InterPro" id="IPR032466">
    <property type="entry name" value="Metal_Hydrolase"/>
</dbReference>
<dbReference type="InterPro" id="IPR011059">
    <property type="entry name" value="Metal-dep_hydrolase_composite"/>
</dbReference>
<sequence length="393" mass="39483">MSRPMPGNERGGPAGGELMDGELIGAGVLVAGRGAPVEPGWVLLDGGRVTATGTGAPPRTPDRWAEVVVPGFVDLHCHGGGGAAFGDDPDQAAAVAAFHAAHGTTTLVASLVTLAPEALARSVRALTPLVADGILAGVHLEGPWLAADRCGAHDPALLRAPDPAELAPLLGTGAIAMVTVAPELPGALDLLTEIAGAGALAAVGHTTAGVDLTRRALDAGARVGTHLFNAMGGLHHRDPGPAAALLADPRATVELITDRVHVHPALWEVVARAAPGRVAAVTDAMSAAGMPDGGYRLGGLDVDVADGVARLGDGTIAGSTATADVLFRNLVAESPLPRAEALARAAEWTSTTPARLLGRDDLGHLHPGARADLVLLDAQLQVTDVLRRGGPAS</sequence>
<name>A0ABV1KGW2_9PSEU</name>
<dbReference type="Gene3D" id="2.30.40.10">
    <property type="entry name" value="Urease, subunit C, domain 1"/>
    <property type="match status" value="1"/>
</dbReference>
<evidence type="ECO:0000256" key="3">
    <source>
        <dbReference type="ARBA" id="ARBA00022801"/>
    </source>
</evidence>